<evidence type="ECO:0000313" key="1">
    <source>
        <dbReference type="EMBL" id="PRQ53259.1"/>
    </source>
</evidence>
<gene>
    <name evidence="1" type="ORF">RchiOBHm_Chr2g0164551</name>
</gene>
<dbReference type="AlphaFoldDB" id="A0A2P6S3K1"/>
<keyword evidence="2" id="KW-1185">Reference proteome</keyword>
<dbReference type="Gramene" id="PRQ53259">
    <property type="protein sequence ID" value="PRQ53259"/>
    <property type="gene ID" value="RchiOBHm_Chr2g0164551"/>
</dbReference>
<proteinExistence type="predicted"/>
<protein>
    <submittedName>
        <fullName evidence="1">Uncharacterized protein</fullName>
    </submittedName>
</protein>
<comment type="caution">
    <text evidence="1">The sequence shown here is derived from an EMBL/GenBank/DDBJ whole genome shotgun (WGS) entry which is preliminary data.</text>
</comment>
<evidence type="ECO:0000313" key="2">
    <source>
        <dbReference type="Proteomes" id="UP000238479"/>
    </source>
</evidence>
<sequence>MSAVVRAVQHIPKGAEDHYEDIQESAILEGYGCKDYIMTNKCDGFLLRVSGMELPVD</sequence>
<dbReference type="Proteomes" id="UP000238479">
    <property type="component" value="Chromosome 2"/>
</dbReference>
<name>A0A2P6S3K1_ROSCH</name>
<reference evidence="1 2" key="1">
    <citation type="journal article" date="2018" name="Nat. Genet.">
        <title>The Rosa genome provides new insights in the design of modern roses.</title>
        <authorList>
            <person name="Bendahmane M."/>
        </authorList>
    </citation>
    <scope>NUCLEOTIDE SEQUENCE [LARGE SCALE GENOMIC DNA]</scope>
    <source>
        <strain evidence="2">cv. Old Blush</strain>
    </source>
</reference>
<dbReference type="EMBL" id="PDCK01000040">
    <property type="protein sequence ID" value="PRQ53259.1"/>
    <property type="molecule type" value="Genomic_DNA"/>
</dbReference>
<accession>A0A2P6S3K1</accession>
<organism evidence="1 2">
    <name type="scientific">Rosa chinensis</name>
    <name type="common">China rose</name>
    <dbReference type="NCBI Taxonomy" id="74649"/>
    <lineage>
        <taxon>Eukaryota</taxon>
        <taxon>Viridiplantae</taxon>
        <taxon>Streptophyta</taxon>
        <taxon>Embryophyta</taxon>
        <taxon>Tracheophyta</taxon>
        <taxon>Spermatophyta</taxon>
        <taxon>Magnoliopsida</taxon>
        <taxon>eudicotyledons</taxon>
        <taxon>Gunneridae</taxon>
        <taxon>Pentapetalae</taxon>
        <taxon>rosids</taxon>
        <taxon>fabids</taxon>
        <taxon>Rosales</taxon>
        <taxon>Rosaceae</taxon>
        <taxon>Rosoideae</taxon>
        <taxon>Rosoideae incertae sedis</taxon>
        <taxon>Rosa</taxon>
    </lineage>
</organism>